<protein>
    <submittedName>
        <fullName evidence="3">Uncharacterized protein</fullName>
    </submittedName>
</protein>
<reference evidence="3 4" key="1">
    <citation type="submission" date="2018-10" db="EMBL/GenBank/DDBJ databases">
        <title>Genomic Encyclopedia of Archaeal and Bacterial Type Strains, Phase II (KMG-II): from individual species to whole genera.</title>
        <authorList>
            <person name="Goeker M."/>
        </authorList>
    </citation>
    <scope>NUCLEOTIDE SEQUENCE [LARGE SCALE GENOMIC DNA]</scope>
    <source>
        <strain evidence="3 4">RP-AC37</strain>
    </source>
</reference>
<keyword evidence="1" id="KW-0812">Transmembrane</keyword>
<keyword evidence="4" id="KW-1185">Reference proteome</keyword>
<feature type="transmembrane region" description="Helical" evidence="1">
    <location>
        <begin position="136"/>
        <end position="156"/>
    </location>
</feature>
<proteinExistence type="predicted"/>
<comment type="caution">
    <text evidence="3">The sequence shown here is derived from an EMBL/GenBank/DDBJ whole genome shotgun (WGS) entry which is preliminary data.</text>
</comment>
<feature type="chain" id="PRO_5038398449" evidence="2">
    <location>
        <begin position="18"/>
        <end position="242"/>
    </location>
</feature>
<feature type="transmembrane region" description="Helical" evidence="1">
    <location>
        <begin position="192"/>
        <end position="212"/>
    </location>
</feature>
<keyword evidence="1" id="KW-0472">Membrane</keyword>
<evidence type="ECO:0000256" key="2">
    <source>
        <dbReference type="SAM" id="SignalP"/>
    </source>
</evidence>
<sequence>MCATLCTALLVGATTHAAAAAATASVSAGALLVTLELTRSIPAWMRPRRTRCRQGISDTTIGLLAGSGPGWIVLAATTHATPAAAASSVWFVLHLALWREVHRIDPRCLKPTLSAAAASGATVAAAWAAGAAVHHAAMVTGGAIGAITLACTALAVKAAFRAPTTTGLSATALAVGTLEGAVYLAGGAGLGGVLPAGTLSVGYLLFGLMALATNGLRLARVGLQTTRTGLSSVVRVAGLILR</sequence>
<feature type="transmembrane region" description="Helical" evidence="1">
    <location>
        <begin position="71"/>
        <end position="97"/>
    </location>
</feature>
<evidence type="ECO:0000256" key="1">
    <source>
        <dbReference type="SAM" id="Phobius"/>
    </source>
</evidence>
<dbReference type="Proteomes" id="UP000281955">
    <property type="component" value="Unassembled WGS sequence"/>
</dbReference>
<evidence type="ECO:0000313" key="3">
    <source>
        <dbReference type="EMBL" id="RKS79936.1"/>
    </source>
</evidence>
<feature type="signal peptide" evidence="2">
    <location>
        <begin position="1"/>
        <end position="17"/>
    </location>
</feature>
<dbReference type="EMBL" id="RBWV01000009">
    <property type="protein sequence ID" value="RKS79936.1"/>
    <property type="molecule type" value="Genomic_DNA"/>
</dbReference>
<name>A0A420XSY9_9ACTN</name>
<dbReference type="InParanoid" id="A0A420XSY9"/>
<dbReference type="AlphaFoldDB" id="A0A420XSY9"/>
<accession>A0A420XSY9</accession>
<organism evidence="3 4">
    <name type="scientific">Motilibacter peucedani</name>
    <dbReference type="NCBI Taxonomy" id="598650"/>
    <lineage>
        <taxon>Bacteria</taxon>
        <taxon>Bacillati</taxon>
        <taxon>Actinomycetota</taxon>
        <taxon>Actinomycetes</taxon>
        <taxon>Motilibacterales</taxon>
        <taxon>Motilibacteraceae</taxon>
        <taxon>Motilibacter</taxon>
    </lineage>
</organism>
<keyword evidence="2" id="KW-0732">Signal</keyword>
<gene>
    <name evidence="3" type="ORF">CLV35_0353</name>
</gene>
<feature type="transmembrane region" description="Helical" evidence="1">
    <location>
        <begin position="109"/>
        <end position="130"/>
    </location>
</feature>
<keyword evidence="1" id="KW-1133">Transmembrane helix</keyword>
<evidence type="ECO:0000313" key="4">
    <source>
        <dbReference type="Proteomes" id="UP000281955"/>
    </source>
</evidence>
<feature type="transmembrane region" description="Helical" evidence="1">
    <location>
        <begin position="168"/>
        <end position="186"/>
    </location>
</feature>